<dbReference type="EMBL" id="JABFTP020000144">
    <property type="protein sequence ID" value="KAL3283186.1"/>
    <property type="molecule type" value="Genomic_DNA"/>
</dbReference>
<protein>
    <submittedName>
        <fullName evidence="1">Uncharacterized protein</fullName>
    </submittedName>
</protein>
<evidence type="ECO:0000313" key="2">
    <source>
        <dbReference type="Proteomes" id="UP001516400"/>
    </source>
</evidence>
<reference evidence="1 2" key="1">
    <citation type="journal article" date="2021" name="BMC Biol.">
        <title>Horizontally acquired antibacterial genes associated with adaptive radiation of ladybird beetles.</title>
        <authorList>
            <person name="Li H.S."/>
            <person name="Tang X.F."/>
            <person name="Huang Y.H."/>
            <person name="Xu Z.Y."/>
            <person name="Chen M.L."/>
            <person name="Du X.Y."/>
            <person name="Qiu B.Y."/>
            <person name="Chen P.T."/>
            <person name="Zhang W."/>
            <person name="Slipinski A."/>
            <person name="Escalona H.E."/>
            <person name="Waterhouse R.M."/>
            <person name="Zwick A."/>
            <person name="Pang H."/>
        </authorList>
    </citation>
    <scope>NUCLEOTIDE SEQUENCE [LARGE SCALE GENOMIC DNA]</scope>
    <source>
        <strain evidence="1">SYSU2018</strain>
    </source>
</reference>
<dbReference type="Proteomes" id="UP001516400">
    <property type="component" value="Unassembled WGS sequence"/>
</dbReference>
<gene>
    <name evidence="1" type="ORF">HHI36_006338</name>
</gene>
<feature type="non-terminal residue" evidence="1">
    <location>
        <position position="1"/>
    </location>
</feature>
<proteinExistence type="predicted"/>
<evidence type="ECO:0000313" key="1">
    <source>
        <dbReference type="EMBL" id="KAL3283186.1"/>
    </source>
</evidence>
<dbReference type="AlphaFoldDB" id="A0ABD2NWU7"/>
<name>A0ABD2NWU7_9CUCU</name>
<organism evidence="1 2">
    <name type="scientific">Cryptolaemus montrouzieri</name>
    <dbReference type="NCBI Taxonomy" id="559131"/>
    <lineage>
        <taxon>Eukaryota</taxon>
        <taxon>Metazoa</taxon>
        <taxon>Ecdysozoa</taxon>
        <taxon>Arthropoda</taxon>
        <taxon>Hexapoda</taxon>
        <taxon>Insecta</taxon>
        <taxon>Pterygota</taxon>
        <taxon>Neoptera</taxon>
        <taxon>Endopterygota</taxon>
        <taxon>Coleoptera</taxon>
        <taxon>Polyphaga</taxon>
        <taxon>Cucujiformia</taxon>
        <taxon>Coccinelloidea</taxon>
        <taxon>Coccinellidae</taxon>
        <taxon>Scymninae</taxon>
        <taxon>Scymnini</taxon>
        <taxon>Cryptolaemus</taxon>
    </lineage>
</organism>
<comment type="caution">
    <text evidence="1">The sequence shown here is derived from an EMBL/GenBank/DDBJ whole genome shotgun (WGS) entry which is preliminary data.</text>
</comment>
<accession>A0ABD2NWU7</accession>
<keyword evidence="2" id="KW-1185">Reference proteome</keyword>
<sequence length="173" mass="20443">DLHIADHLAQIMVFPKKTKAEKEKFIKTRKINVIGTCLFIDKLKSERWECLLERNVQIAFDGFQRRLLYISDQCFLEKRIKIGPKNKPKIDATEILTLQNQLEAAQTIASVRKDERPMNLLKFLKHKLKKEIQKQIKYVDTQKMSLSENKSKAIWEIIKSRINTKYNSKDTLR</sequence>